<reference evidence="4 5" key="1">
    <citation type="submission" date="2017-11" db="EMBL/GenBank/DDBJ databases">
        <title>De novo assembly and phasing of dikaryotic genomes from two isolates of Puccinia coronata f. sp. avenae, the causal agent of oat crown rust.</title>
        <authorList>
            <person name="Miller M.E."/>
            <person name="Zhang Y."/>
            <person name="Omidvar V."/>
            <person name="Sperschneider J."/>
            <person name="Schwessinger B."/>
            <person name="Raley C."/>
            <person name="Palmer J.M."/>
            <person name="Garnica D."/>
            <person name="Upadhyaya N."/>
            <person name="Rathjen J."/>
            <person name="Taylor J.M."/>
            <person name="Park R.F."/>
            <person name="Dodds P.N."/>
            <person name="Hirsch C.D."/>
            <person name="Kianian S.F."/>
            <person name="Figueroa M."/>
        </authorList>
    </citation>
    <scope>NUCLEOTIDE SEQUENCE [LARGE SCALE GENOMIC DNA]</scope>
    <source>
        <strain evidence="1">12NC29</strain>
        <strain evidence="2">12SD80</strain>
    </source>
</reference>
<dbReference type="Proteomes" id="UP000235388">
    <property type="component" value="Unassembled WGS sequence"/>
</dbReference>
<evidence type="ECO:0000313" key="2">
    <source>
        <dbReference type="EMBL" id="PLW27540.1"/>
    </source>
</evidence>
<gene>
    <name evidence="3" type="ORF">PCANC_02693</name>
    <name evidence="1" type="ORF">PCANC_22628</name>
    <name evidence="2" type="ORF">PCASD_16265</name>
</gene>
<protein>
    <submittedName>
        <fullName evidence="1">Uncharacterized protein</fullName>
    </submittedName>
</protein>
<dbReference type="EMBL" id="PGCI01000402">
    <property type="protein sequence ID" value="PLW27540.1"/>
    <property type="molecule type" value="Genomic_DNA"/>
</dbReference>
<dbReference type="Proteomes" id="UP000235392">
    <property type="component" value="Unassembled WGS sequence"/>
</dbReference>
<accession>A0A2N5S4J4</accession>
<evidence type="ECO:0000313" key="4">
    <source>
        <dbReference type="Proteomes" id="UP000235388"/>
    </source>
</evidence>
<keyword evidence="4" id="KW-1185">Reference proteome</keyword>
<proteinExistence type="predicted"/>
<sequence>MNPYSHFLAPTHFADEPGHSLTLKWKAAIPVVDRHYILSHSHNRQDHPQFGNLSPALCSD</sequence>
<comment type="caution">
    <text evidence="1">The sequence shown here is derived from an EMBL/GenBank/DDBJ whole genome shotgun (WGS) entry which is preliminary data.</text>
</comment>
<dbReference type="AlphaFoldDB" id="A0A2N5S4J4"/>
<evidence type="ECO:0000313" key="1">
    <source>
        <dbReference type="EMBL" id="PLW08151.1"/>
    </source>
</evidence>
<evidence type="ECO:0000313" key="3">
    <source>
        <dbReference type="EMBL" id="PLW54963.1"/>
    </source>
</evidence>
<dbReference type="EMBL" id="PGCJ01001179">
    <property type="protein sequence ID" value="PLW08151.1"/>
    <property type="molecule type" value="Genomic_DNA"/>
</dbReference>
<dbReference type="EMBL" id="PGCJ01000038">
    <property type="protein sequence ID" value="PLW54963.1"/>
    <property type="molecule type" value="Genomic_DNA"/>
</dbReference>
<name>A0A2N5S4J4_9BASI</name>
<evidence type="ECO:0000313" key="5">
    <source>
        <dbReference type="Proteomes" id="UP000235392"/>
    </source>
</evidence>
<organism evidence="1 4">
    <name type="scientific">Puccinia coronata f. sp. avenae</name>
    <dbReference type="NCBI Taxonomy" id="200324"/>
    <lineage>
        <taxon>Eukaryota</taxon>
        <taxon>Fungi</taxon>
        <taxon>Dikarya</taxon>
        <taxon>Basidiomycota</taxon>
        <taxon>Pucciniomycotina</taxon>
        <taxon>Pucciniomycetes</taxon>
        <taxon>Pucciniales</taxon>
        <taxon>Pucciniaceae</taxon>
        <taxon>Puccinia</taxon>
    </lineage>
</organism>